<protein>
    <recommendedName>
        <fullName evidence="2">polynucleotide adenylyltransferase</fullName>
        <ecNumber evidence="2">2.7.7.19</ecNumber>
    </recommendedName>
</protein>
<dbReference type="InterPro" id="IPR054708">
    <property type="entry name" value="MTPAP-like_central"/>
</dbReference>
<dbReference type="GO" id="GO:0046872">
    <property type="term" value="F:metal ion binding"/>
    <property type="evidence" value="ECO:0007669"/>
    <property type="project" value="UniProtKB-KW"/>
</dbReference>
<dbReference type="GO" id="GO:0031123">
    <property type="term" value="P:RNA 3'-end processing"/>
    <property type="evidence" value="ECO:0007669"/>
    <property type="project" value="TreeGrafter"/>
</dbReference>
<keyword evidence="4" id="KW-0460">Magnesium</keyword>
<dbReference type="eggNOG" id="KOG1906">
    <property type="taxonomic scope" value="Eukaryota"/>
</dbReference>
<keyword evidence="3" id="KW-0479">Metal-binding</keyword>
<dbReference type="Gene3D" id="1.10.1410.10">
    <property type="match status" value="1"/>
</dbReference>
<dbReference type="GO" id="GO:0003729">
    <property type="term" value="F:mRNA binding"/>
    <property type="evidence" value="ECO:0007669"/>
    <property type="project" value="TreeGrafter"/>
</dbReference>
<dbReference type="EMBL" id="DS022305">
    <property type="protein sequence ID" value="OAJ41128.1"/>
    <property type="molecule type" value="Genomic_DNA"/>
</dbReference>
<accession>A0A177WLY6</accession>
<feature type="domain" description="PAP-associated" evidence="6">
    <location>
        <begin position="271"/>
        <end position="301"/>
    </location>
</feature>
<dbReference type="SUPFAM" id="SSF81631">
    <property type="entry name" value="PAP/OAS1 substrate-binding domain"/>
    <property type="match status" value="1"/>
</dbReference>
<feature type="region of interest" description="Disordered" evidence="5">
    <location>
        <begin position="437"/>
        <end position="547"/>
    </location>
</feature>
<feature type="compositionally biased region" description="Basic and acidic residues" evidence="5">
    <location>
        <begin position="530"/>
        <end position="547"/>
    </location>
</feature>
<dbReference type="InterPro" id="IPR002058">
    <property type="entry name" value="PAP_assoc"/>
</dbReference>
<dbReference type="VEuPathDB" id="FungiDB:BDEG_24772"/>
<dbReference type="STRING" id="403673.A0A177WLY6"/>
<reference evidence="8 9" key="2">
    <citation type="submission" date="2016-05" db="EMBL/GenBank/DDBJ databases">
        <title>Lineage-specific infection strategies underlie the spectrum of fungal disease in amphibians.</title>
        <authorList>
            <person name="Cuomo C.A."/>
            <person name="Farrer R.A."/>
            <person name="James T."/>
            <person name="Longcore J."/>
            <person name="Birren B."/>
        </authorList>
    </citation>
    <scope>NUCLEOTIDE SEQUENCE [LARGE SCALE GENOMIC DNA]</scope>
    <source>
        <strain evidence="8 9">JEL423</strain>
    </source>
</reference>
<proteinExistence type="inferred from homology"/>
<evidence type="ECO:0000256" key="5">
    <source>
        <dbReference type="SAM" id="MobiDB-lite"/>
    </source>
</evidence>
<dbReference type="Gene3D" id="3.30.460.10">
    <property type="entry name" value="Beta Polymerase, domain 2"/>
    <property type="match status" value="1"/>
</dbReference>
<feature type="compositionally biased region" description="Basic and acidic residues" evidence="5">
    <location>
        <begin position="448"/>
        <end position="460"/>
    </location>
</feature>
<dbReference type="Pfam" id="PF22600">
    <property type="entry name" value="MTPAP-like_central"/>
    <property type="match status" value="1"/>
</dbReference>
<dbReference type="PANTHER" id="PTHR23092:SF15">
    <property type="entry name" value="INACTIVE NON-CANONICAL POLY(A) RNA POLYMERASE PROTEIN TRF4-2-RELATED"/>
    <property type="match status" value="1"/>
</dbReference>
<evidence type="ECO:0000256" key="3">
    <source>
        <dbReference type="ARBA" id="ARBA00022723"/>
    </source>
</evidence>
<evidence type="ECO:0000313" key="9">
    <source>
        <dbReference type="Proteomes" id="UP000077115"/>
    </source>
</evidence>
<sequence>MAETETETASAIDLVRNNIVTAIPDLPIHNELDLNSNPKTFNDQLTQDMIDLAIMLAPLPPECSLRTIIIDLIINVCDDIWPDSSKASVSVFGSSAIGIYLSDSDIDIAVSVPQTDRSLILYKLYAQLKHQTWISEQSLQFISTAKIPLIKFSSIPQLGKIRIDIVANTDSGNESTELMKTWVGKYPTLIPMALVLKLLIRQHRLDKVFTGGLGGYALLNMIVAVLIRDQHCSDEIDARAKENAKNNTDTQPHLDPGVSRLSSAPLHSVQSLGRLIWQFFELFGRTFDYTTNAIRISDNLSYSPIAVESDSLFIYPRYHRVRDDSYGLLENDRIRLRIYDPTNASNNISRGSYRTQDLHQLFSQSLDTLVTYRDEFDKHGLSGLSDIVKPNMEMEIERDKTLKYAIDLMQCREKMEIERNGDVPAYQVLERWLGKSLGCGPPPSKIDQQQKRRNSLDRVQRKSSSKRQEPLSQKQKEKRKLRKQQEKKQMQLLEENQKALSEMMRQSEQSLVSQVKTQSQSNPQQQIPRTNDEQRLMTGRKRERERG</sequence>
<organism evidence="8 9">
    <name type="scientific">Batrachochytrium dendrobatidis (strain JEL423)</name>
    <dbReference type="NCBI Taxonomy" id="403673"/>
    <lineage>
        <taxon>Eukaryota</taxon>
        <taxon>Fungi</taxon>
        <taxon>Fungi incertae sedis</taxon>
        <taxon>Chytridiomycota</taxon>
        <taxon>Chytridiomycota incertae sedis</taxon>
        <taxon>Chytridiomycetes</taxon>
        <taxon>Rhizophydiales</taxon>
        <taxon>Rhizophydiales incertae sedis</taxon>
        <taxon>Batrachochytrium</taxon>
    </lineage>
</organism>
<dbReference type="GO" id="GO:0005730">
    <property type="term" value="C:nucleolus"/>
    <property type="evidence" value="ECO:0007669"/>
    <property type="project" value="TreeGrafter"/>
</dbReference>
<dbReference type="InterPro" id="IPR045862">
    <property type="entry name" value="Trf4-like"/>
</dbReference>
<name>A0A177WLY6_BATDL</name>
<dbReference type="AlphaFoldDB" id="A0A177WLY6"/>
<feature type="compositionally biased region" description="Polar residues" evidence="5">
    <location>
        <begin position="504"/>
        <end position="529"/>
    </location>
</feature>
<dbReference type="GO" id="GO:1990817">
    <property type="term" value="F:poly(A) RNA polymerase activity"/>
    <property type="evidence" value="ECO:0007669"/>
    <property type="project" value="UniProtKB-EC"/>
</dbReference>
<evidence type="ECO:0000256" key="2">
    <source>
        <dbReference type="ARBA" id="ARBA00012388"/>
    </source>
</evidence>
<dbReference type="CDD" id="cd05402">
    <property type="entry name" value="NT_PAP_TUTase"/>
    <property type="match status" value="1"/>
</dbReference>
<dbReference type="GO" id="GO:0031499">
    <property type="term" value="C:TRAMP complex"/>
    <property type="evidence" value="ECO:0007669"/>
    <property type="project" value="TreeGrafter"/>
</dbReference>
<evidence type="ECO:0000313" key="8">
    <source>
        <dbReference type="EMBL" id="OAJ41128.1"/>
    </source>
</evidence>
<evidence type="ECO:0000256" key="1">
    <source>
        <dbReference type="ARBA" id="ARBA00008593"/>
    </source>
</evidence>
<dbReference type="PANTHER" id="PTHR23092">
    <property type="entry name" value="POLY(A) RNA POLYMERASE"/>
    <property type="match status" value="1"/>
</dbReference>
<dbReference type="Pfam" id="PF03828">
    <property type="entry name" value="PAP_assoc"/>
    <property type="match status" value="1"/>
</dbReference>
<gene>
    <name evidence="8" type="ORF">BDEG_24772</name>
</gene>
<evidence type="ECO:0000259" key="6">
    <source>
        <dbReference type="Pfam" id="PF03828"/>
    </source>
</evidence>
<dbReference type="Proteomes" id="UP000077115">
    <property type="component" value="Unassembled WGS sequence"/>
</dbReference>
<dbReference type="InterPro" id="IPR043519">
    <property type="entry name" value="NT_sf"/>
</dbReference>
<feature type="domain" description="Poly(A) RNA polymerase mitochondrial-like central palm" evidence="7">
    <location>
        <begin position="45"/>
        <end position="182"/>
    </location>
</feature>
<evidence type="ECO:0000256" key="4">
    <source>
        <dbReference type="ARBA" id="ARBA00022842"/>
    </source>
</evidence>
<reference evidence="8 9" key="1">
    <citation type="submission" date="2006-10" db="EMBL/GenBank/DDBJ databases">
        <title>The Genome Sequence of Batrachochytrium dendrobatidis JEL423.</title>
        <authorList>
            <consortium name="The Broad Institute Genome Sequencing Platform"/>
            <person name="Birren B."/>
            <person name="Lander E."/>
            <person name="Galagan J."/>
            <person name="Cuomo C."/>
            <person name="Devon K."/>
            <person name="Jaffe D."/>
            <person name="Butler J."/>
            <person name="Alvarez P."/>
            <person name="Gnerre S."/>
            <person name="Grabherr M."/>
            <person name="Kleber M."/>
            <person name="Mauceli E."/>
            <person name="Brockman W."/>
            <person name="Young S."/>
            <person name="LaButti K."/>
            <person name="Sykes S."/>
            <person name="DeCaprio D."/>
            <person name="Crawford M."/>
            <person name="Koehrsen M."/>
            <person name="Engels R."/>
            <person name="Montgomery P."/>
            <person name="Pearson M."/>
            <person name="Howarth C."/>
            <person name="Larson L."/>
            <person name="White J."/>
            <person name="O'Leary S."/>
            <person name="Kodira C."/>
            <person name="Zeng Q."/>
            <person name="Yandava C."/>
            <person name="Alvarado L."/>
            <person name="Longcore J."/>
            <person name="James T."/>
        </authorList>
    </citation>
    <scope>NUCLEOTIDE SEQUENCE [LARGE SCALE GENOMIC DNA]</scope>
    <source>
        <strain evidence="8 9">JEL423</strain>
    </source>
</reference>
<dbReference type="GO" id="GO:0043634">
    <property type="term" value="P:polyadenylation-dependent ncRNA catabolic process"/>
    <property type="evidence" value="ECO:0007669"/>
    <property type="project" value="TreeGrafter"/>
</dbReference>
<dbReference type="SUPFAM" id="SSF81301">
    <property type="entry name" value="Nucleotidyltransferase"/>
    <property type="match status" value="1"/>
</dbReference>
<comment type="similarity">
    <text evidence="1">Belongs to the DNA polymerase type-B-like family.</text>
</comment>
<evidence type="ECO:0000259" key="7">
    <source>
        <dbReference type="Pfam" id="PF22600"/>
    </source>
</evidence>
<dbReference type="GO" id="GO:0010605">
    <property type="term" value="P:negative regulation of macromolecule metabolic process"/>
    <property type="evidence" value="ECO:0007669"/>
    <property type="project" value="UniProtKB-ARBA"/>
</dbReference>
<dbReference type="EC" id="2.7.7.19" evidence="2"/>
<dbReference type="OrthoDB" id="273917at2759"/>